<dbReference type="Gene3D" id="3.40.50.12780">
    <property type="entry name" value="N-terminal domain of ligase-like"/>
    <property type="match status" value="1"/>
</dbReference>
<dbReference type="PROSITE" id="PS00455">
    <property type="entry name" value="AMP_BINDING"/>
    <property type="match status" value="1"/>
</dbReference>
<dbReference type="InterPro" id="IPR042099">
    <property type="entry name" value="ANL_N_sf"/>
</dbReference>
<dbReference type="OrthoDB" id="10253869at2759"/>
<dbReference type="PANTHER" id="PTHR42814:SF3">
    <property type="entry name" value="BETA-N-ACETYLHEXOSAMINIDASE"/>
    <property type="match status" value="1"/>
</dbReference>
<dbReference type="Pfam" id="PF13193">
    <property type="entry name" value="AMP-binding_C"/>
    <property type="match status" value="1"/>
</dbReference>
<reference evidence="3" key="1">
    <citation type="submission" date="2015-07" db="EMBL/GenBank/DDBJ databases">
        <title>MeaNS - Measles Nucleotide Surveillance Program.</title>
        <authorList>
            <person name="Tran T."/>
            <person name="Druce J."/>
        </authorList>
    </citation>
    <scope>NUCLEOTIDE SEQUENCE</scope>
    <source>
        <strain evidence="3">UCB-OBI-ISO-001</strain>
        <tissue evidence="3">Gonad</tissue>
    </source>
</reference>
<dbReference type="SUPFAM" id="SSF56801">
    <property type="entry name" value="Acetyl-CoA synthetase-like"/>
    <property type="match status" value="1"/>
</dbReference>
<dbReference type="InterPro" id="IPR020845">
    <property type="entry name" value="AMP-binding_CS"/>
</dbReference>
<proteinExistence type="predicted"/>
<dbReference type="Gene3D" id="3.30.300.30">
    <property type="match status" value="1"/>
</dbReference>
<organism evidence="3">
    <name type="scientific">Octopus bimaculoides</name>
    <name type="common">California two-spotted octopus</name>
    <dbReference type="NCBI Taxonomy" id="37653"/>
    <lineage>
        <taxon>Eukaryota</taxon>
        <taxon>Metazoa</taxon>
        <taxon>Spiralia</taxon>
        <taxon>Lophotrochozoa</taxon>
        <taxon>Mollusca</taxon>
        <taxon>Cephalopoda</taxon>
        <taxon>Coleoidea</taxon>
        <taxon>Octopodiformes</taxon>
        <taxon>Octopoda</taxon>
        <taxon>Incirrata</taxon>
        <taxon>Octopodidae</taxon>
        <taxon>Octopus</taxon>
    </lineage>
</organism>
<gene>
    <name evidence="3" type="ORF">OCBIM_22032426mg</name>
</gene>
<dbReference type="EMBL" id="KQ421533">
    <property type="protein sequence ID" value="KOF77168.1"/>
    <property type="molecule type" value="Genomic_DNA"/>
</dbReference>
<dbReference type="InterPro" id="IPR045851">
    <property type="entry name" value="AMP-bd_C_sf"/>
</dbReference>
<dbReference type="InterPro" id="IPR000873">
    <property type="entry name" value="AMP-dep_synth/lig_dom"/>
</dbReference>
<dbReference type="OMA" id="CHHATSE"/>
<evidence type="ECO:0000259" key="2">
    <source>
        <dbReference type="Pfam" id="PF13193"/>
    </source>
</evidence>
<accession>A0A0L8GJQ8</accession>
<feature type="domain" description="AMP-binding enzyme C-terminal" evidence="2">
    <location>
        <begin position="442"/>
        <end position="523"/>
    </location>
</feature>
<feature type="domain" description="AMP-dependent synthetase/ligase" evidence="1">
    <location>
        <begin position="29"/>
        <end position="389"/>
    </location>
</feature>
<sequence>MASYCHALSRHPLNFITIPEKIHQLAIEDPEKDAIVFYDSKLQRTHLTRKQLYDGTESIAKALVKQGIKKGDRIALCVSNCVEWMAYDSGIMMAGGCSVRLVAGQADFLPMLEDCVAVIFGSEPTFYNKLLKLANILEDGTVISETFPKLRLAITVANTDSEIKGLSLDAMKEKVKNDLNIILPRVDPEDITIITQTSGSTGKPKRVTHSSFDIINCAEMYCDVYDITAKDAVFNDRYLGFGGSYPYQYIGFGCKYVTADIRSLHCPKDFSKVRDISKMEGCTWLSMLPSDLRFCTGENVVPSIGIGGDIAPFDAVKQGLTWASLIDCHHATSETLLVGSMAITKDNIGEYVPGIIGRPFPNTEVKIVDDNNTIVDIGKEGYLCVRNKWCSKVNADGKSILDKGWFKTSDICKMTGNKEIILLGRNVDYIHKAARRVSVRFVEQHILGHPDVDNIVVVPVPDEVHGLSVCACVIMRPGKKFNEKNILQFCMENLPQPNDFDYISSNPDYVRQFDKFPILRNGKIDRMSVKDMAIKSLVQSHSLCAKTN</sequence>
<dbReference type="Pfam" id="PF00501">
    <property type="entry name" value="AMP-binding"/>
    <property type="match status" value="1"/>
</dbReference>
<dbReference type="AlphaFoldDB" id="A0A0L8GJQ8"/>
<dbReference type="STRING" id="37653.A0A0L8GJQ8"/>
<dbReference type="InterPro" id="IPR025110">
    <property type="entry name" value="AMP-bd_C"/>
</dbReference>
<evidence type="ECO:0000313" key="3">
    <source>
        <dbReference type="EMBL" id="KOF77168.1"/>
    </source>
</evidence>
<protein>
    <recommendedName>
        <fullName evidence="4">AMP-dependent synthetase/ligase domain-containing protein</fullName>
    </recommendedName>
</protein>
<evidence type="ECO:0008006" key="4">
    <source>
        <dbReference type="Google" id="ProtNLM"/>
    </source>
</evidence>
<evidence type="ECO:0000259" key="1">
    <source>
        <dbReference type="Pfam" id="PF00501"/>
    </source>
</evidence>
<name>A0A0L8GJQ8_OCTBM</name>
<dbReference type="PANTHER" id="PTHR42814">
    <property type="entry name" value="AMP-BINDING DOMAIN-CONTAINING PROTEIN"/>
    <property type="match status" value="1"/>
</dbReference>